<comment type="caution">
    <text evidence="2">The sequence shown here is derived from an EMBL/GenBank/DDBJ whole genome shotgun (WGS) entry which is preliminary data.</text>
</comment>
<keyword evidence="1" id="KW-0472">Membrane</keyword>
<reference evidence="2 3" key="2">
    <citation type="journal article" date="2016" name="Infect. Immun.">
        <title>Helicobacter saguini, a Novel Helicobacter Isolated from Cotton-Top Tamarins with Ulcerative Colitis, Has Proinflammatory Properties and Induces Typhlocolitis and Dysplasia in Gnotobiotic IL-10-/- Mice.</title>
        <authorList>
            <person name="Shen Z."/>
            <person name="Mannion A."/>
            <person name="Whary M.T."/>
            <person name="Muthupalani S."/>
            <person name="Sheh A."/>
            <person name="Feng Y."/>
            <person name="Gong G."/>
            <person name="Vandamme P."/>
            <person name="Holcombe H.R."/>
            <person name="Paster B.J."/>
            <person name="Fox J.G."/>
        </authorList>
    </citation>
    <scope>NUCLEOTIDE SEQUENCE [LARGE SCALE GENOMIC DNA]</scope>
    <source>
        <strain evidence="2 3">MIT 97-6194</strain>
    </source>
</reference>
<keyword evidence="3" id="KW-1185">Reference proteome</keyword>
<reference evidence="2 3" key="1">
    <citation type="journal article" date="2014" name="Genome Announc.">
        <title>Draft genome sequences of eight enterohepatic helicobacter species isolated from both laboratory and wild rodents.</title>
        <authorList>
            <person name="Sheh A."/>
            <person name="Shen Z."/>
            <person name="Fox J.G."/>
        </authorList>
    </citation>
    <scope>NUCLEOTIDE SEQUENCE [LARGE SCALE GENOMIC DNA]</scope>
    <source>
        <strain evidence="2 3">MIT 97-6194</strain>
    </source>
</reference>
<feature type="transmembrane region" description="Helical" evidence="1">
    <location>
        <begin position="62"/>
        <end position="83"/>
    </location>
</feature>
<feature type="transmembrane region" description="Helical" evidence="1">
    <location>
        <begin position="37"/>
        <end position="55"/>
    </location>
</feature>
<proteinExistence type="predicted"/>
<feature type="transmembrane region" description="Helical" evidence="1">
    <location>
        <begin position="7"/>
        <end position="25"/>
    </location>
</feature>
<evidence type="ECO:0000256" key="1">
    <source>
        <dbReference type="SAM" id="Phobius"/>
    </source>
</evidence>
<keyword evidence="1" id="KW-1133">Transmembrane helix</keyword>
<dbReference type="AlphaFoldDB" id="A0A347W1R7"/>
<gene>
    <name evidence="2" type="ORF">LS64_011220</name>
</gene>
<dbReference type="OrthoDB" id="5329789at2"/>
<name>A0A347W1R7_9HELI</name>
<dbReference type="Proteomes" id="UP000029714">
    <property type="component" value="Unassembled WGS sequence"/>
</dbReference>
<evidence type="ECO:0000313" key="3">
    <source>
        <dbReference type="Proteomes" id="UP000029714"/>
    </source>
</evidence>
<sequence>MKILKILYVCWVVFCIFGYIISPLIGHNPDRFEEFFIMMSWIILPLVVVNLWLFGITRVKKYLLRFFLLLLYYPSAVLLYLIFD</sequence>
<evidence type="ECO:0000313" key="2">
    <source>
        <dbReference type="EMBL" id="TLD91883.1"/>
    </source>
</evidence>
<dbReference type="EMBL" id="JRMP02000026">
    <property type="protein sequence ID" value="TLD91883.1"/>
    <property type="molecule type" value="Genomic_DNA"/>
</dbReference>
<keyword evidence="1" id="KW-0812">Transmembrane</keyword>
<protein>
    <submittedName>
        <fullName evidence="2">Uncharacterized protein</fullName>
    </submittedName>
</protein>
<organism evidence="2 3">
    <name type="scientific">Helicobacter saguini</name>
    <dbReference type="NCBI Taxonomy" id="1548018"/>
    <lineage>
        <taxon>Bacteria</taxon>
        <taxon>Pseudomonadati</taxon>
        <taxon>Campylobacterota</taxon>
        <taxon>Epsilonproteobacteria</taxon>
        <taxon>Campylobacterales</taxon>
        <taxon>Helicobacteraceae</taxon>
        <taxon>Helicobacter</taxon>
    </lineage>
</organism>
<accession>A0A347W1R7</accession>